<protein>
    <submittedName>
        <fullName evidence="2">Uncharacterized protein</fullName>
    </submittedName>
</protein>
<evidence type="ECO:0000313" key="3">
    <source>
        <dbReference type="Proteomes" id="UP000054279"/>
    </source>
</evidence>
<feature type="region of interest" description="Disordered" evidence="1">
    <location>
        <begin position="91"/>
        <end position="163"/>
    </location>
</feature>
<keyword evidence="3" id="KW-1185">Reference proteome</keyword>
<dbReference type="AlphaFoldDB" id="A0A0C9UHR6"/>
<gene>
    <name evidence="2" type="ORF">M422DRAFT_274400</name>
</gene>
<name>A0A0C9UHR6_SPHS4</name>
<dbReference type="EMBL" id="KN837460">
    <property type="protein sequence ID" value="KIJ24755.1"/>
    <property type="molecule type" value="Genomic_DNA"/>
</dbReference>
<feature type="compositionally biased region" description="Polar residues" evidence="1">
    <location>
        <begin position="144"/>
        <end position="163"/>
    </location>
</feature>
<feature type="compositionally biased region" description="Polar residues" evidence="1">
    <location>
        <begin position="91"/>
        <end position="105"/>
    </location>
</feature>
<organism evidence="2 3">
    <name type="scientific">Sphaerobolus stellatus (strain SS14)</name>
    <dbReference type="NCBI Taxonomy" id="990650"/>
    <lineage>
        <taxon>Eukaryota</taxon>
        <taxon>Fungi</taxon>
        <taxon>Dikarya</taxon>
        <taxon>Basidiomycota</taxon>
        <taxon>Agaricomycotina</taxon>
        <taxon>Agaricomycetes</taxon>
        <taxon>Phallomycetidae</taxon>
        <taxon>Geastrales</taxon>
        <taxon>Sphaerobolaceae</taxon>
        <taxon>Sphaerobolus</taxon>
    </lineage>
</organism>
<sequence length="264" mass="27985">MSLQSSISIHNYIHANNVEMDQMLANSNLEALHQCMEQSSTSLFGGSQQSSLQLPALEQPAFQQTTLEEEPAAQLPVSALLASQLPIVGQLASQPPASGSPTSHMPTLGPPAARQPILGPPAAHLPTLDLPASQLPALDPPASQLPTVGPLSSSAQDPATPPITSSAPLPFTAWCLMLQQRILAAEEEAAEHNVQDFILITFLQCGDRLEVQSKLNVTAPLDPTIDHCLTLALSEPQSRLLALQVHDTLCHGDLLSPVLKCHAT</sequence>
<evidence type="ECO:0000256" key="1">
    <source>
        <dbReference type="SAM" id="MobiDB-lite"/>
    </source>
</evidence>
<reference evidence="2 3" key="1">
    <citation type="submission" date="2014-06" db="EMBL/GenBank/DDBJ databases">
        <title>Evolutionary Origins and Diversification of the Mycorrhizal Mutualists.</title>
        <authorList>
            <consortium name="DOE Joint Genome Institute"/>
            <consortium name="Mycorrhizal Genomics Consortium"/>
            <person name="Kohler A."/>
            <person name="Kuo A."/>
            <person name="Nagy L.G."/>
            <person name="Floudas D."/>
            <person name="Copeland A."/>
            <person name="Barry K.W."/>
            <person name="Cichocki N."/>
            <person name="Veneault-Fourrey C."/>
            <person name="LaButti K."/>
            <person name="Lindquist E.A."/>
            <person name="Lipzen A."/>
            <person name="Lundell T."/>
            <person name="Morin E."/>
            <person name="Murat C."/>
            <person name="Riley R."/>
            <person name="Ohm R."/>
            <person name="Sun H."/>
            <person name="Tunlid A."/>
            <person name="Henrissat B."/>
            <person name="Grigoriev I.V."/>
            <person name="Hibbett D.S."/>
            <person name="Martin F."/>
        </authorList>
    </citation>
    <scope>NUCLEOTIDE SEQUENCE [LARGE SCALE GENOMIC DNA]</scope>
    <source>
        <strain evidence="2 3">SS14</strain>
    </source>
</reference>
<accession>A0A0C9UHR6</accession>
<evidence type="ECO:0000313" key="2">
    <source>
        <dbReference type="EMBL" id="KIJ24755.1"/>
    </source>
</evidence>
<dbReference type="HOGENOM" id="CLU_1054381_0_0_1"/>
<proteinExistence type="predicted"/>
<dbReference type="Proteomes" id="UP000054279">
    <property type="component" value="Unassembled WGS sequence"/>
</dbReference>